<dbReference type="InParanoid" id="B0DMX7"/>
<dbReference type="GeneID" id="6080860"/>
<dbReference type="KEGG" id="lbc:LACBIDRAFT_306440"/>
<dbReference type="EMBL" id="DS547120">
    <property type="protein sequence ID" value="EDR04051.1"/>
    <property type="molecule type" value="Genomic_DNA"/>
</dbReference>
<dbReference type="RefSeq" id="XP_001885306.1">
    <property type="nucleotide sequence ID" value="XM_001885271.1"/>
</dbReference>
<protein>
    <submittedName>
        <fullName evidence="1">Predicted protein</fullName>
    </submittedName>
</protein>
<name>B0DMX7_LACBS</name>
<evidence type="ECO:0000313" key="2">
    <source>
        <dbReference type="Proteomes" id="UP000001194"/>
    </source>
</evidence>
<proteinExistence type="predicted"/>
<reference evidence="1 2" key="1">
    <citation type="journal article" date="2008" name="Nature">
        <title>The genome of Laccaria bicolor provides insights into mycorrhizal symbiosis.</title>
        <authorList>
            <person name="Martin F."/>
            <person name="Aerts A."/>
            <person name="Ahren D."/>
            <person name="Brun A."/>
            <person name="Danchin E.G.J."/>
            <person name="Duchaussoy F."/>
            <person name="Gibon J."/>
            <person name="Kohler A."/>
            <person name="Lindquist E."/>
            <person name="Pereda V."/>
            <person name="Salamov A."/>
            <person name="Shapiro H.J."/>
            <person name="Wuyts J."/>
            <person name="Blaudez D."/>
            <person name="Buee M."/>
            <person name="Brokstein P."/>
            <person name="Canbaeck B."/>
            <person name="Cohen D."/>
            <person name="Courty P.E."/>
            <person name="Coutinho P.M."/>
            <person name="Delaruelle C."/>
            <person name="Detter J.C."/>
            <person name="Deveau A."/>
            <person name="DiFazio S."/>
            <person name="Duplessis S."/>
            <person name="Fraissinet-Tachet L."/>
            <person name="Lucic E."/>
            <person name="Frey-Klett P."/>
            <person name="Fourrey C."/>
            <person name="Feussner I."/>
            <person name="Gay G."/>
            <person name="Grimwood J."/>
            <person name="Hoegger P.J."/>
            <person name="Jain P."/>
            <person name="Kilaru S."/>
            <person name="Labbe J."/>
            <person name="Lin Y.C."/>
            <person name="Legue V."/>
            <person name="Le Tacon F."/>
            <person name="Marmeisse R."/>
            <person name="Melayah D."/>
            <person name="Montanini B."/>
            <person name="Muratet M."/>
            <person name="Nehls U."/>
            <person name="Niculita-Hirzel H."/>
            <person name="Oudot-Le Secq M.P."/>
            <person name="Peter M."/>
            <person name="Quesneville H."/>
            <person name="Rajashekar B."/>
            <person name="Reich M."/>
            <person name="Rouhier N."/>
            <person name="Schmutz J."/>
            <person name="Yin T."/>
            <person name="Chalot M."/>
            <person name="Henrissat B."/>
            <person name="Kuees U."/>
            <person name="Lucas S."/>
            <person name="Van de Peer Y."/>
            <person name="Podila G.K."/>
            <person name="Polle A."/>
            <person name="Pukkila P.J."/>
            <person name="Richardson P.M."/>
            <person name="Rouze P."/>
            <person name="Sanders I.R."/>
            <person name="Stajich J.E."/>
            <person name="Tunlid A."/>
            <person name="Tuskan G."/>
            <person name="Grigoriev I.V."/>
        </authorList>
    </citation>
    <scope>NUCLEOTIDE SEQUENCE [LARGE SCALE GENOMIC DNA]</scope>
    <source>
        <strain evidence="2">S238N-H82 / ATCC MYA-4686</strain>
    </source>
</reference>
<keyword evidence="2" id="KW-1185">Reference proteome</keyword>
<evidence type="ECO:0000313" key="1">
    <source>
        <dbReference type="EMBL" id="EDR04051.1"/>
    </source>
</evidence>
<organism evidence="2">
    <name type="scientific">Laccaria bicolor (strain S238N-H82 / ATCC MYA-4686)</name>
    <name type="common">Bicoloured deceiver</name>
    <name type="synonym">Laccaria laccata var. bicolor</name>
    <dbReference type="NCBI Taxonomy" id="486041"/>
    <lineage>
        <taxon>Eukaryota</taxon>
        <taxon>Fungi</taxon>
        <taxon>Dikarya</taxon>
        <taxon>Basidiomycota</taxon>
        <taxon>Agaricomycotina</taxon>
        <taxon>Agaricomycetes</taxon>
        <taxon>Agaricomycetidae</taxon>
        <taxon>Agaricales</taxon>
        <taxon>Agaricineae</taxon>
        <taxon>Hydnangiaceae</taxon>
        <taxon>Laccaria</taxon>
    </lineage>
</organism>
<dbReference type="HOGENOM" id="CLU_2923031_0_0_1"/>
<sequence>MFLKATTYVGISASFGVRLWHNGQYLTNSELGPPSLFPLQFLKNHIVSHDIATIATLDIQN</sequence>
<accession>B0DMX7</accession>
<gene>
    <name evidence="1" type="ORF">LACBIDRAFT_306440</name>
</gene>
<dbReference type="AlphaFoldDB" id="B0DMX7"/>
<dbReference type="Proteomes" id="UP000001194">
    <property type="component" value="Unassembled WGS sequence"/>
</dbReference>